<evidence type="ECO:0000313" key="2">
    <source>
        <dbReference type="EMBL" id="KAJ9678427.1"/>
    </source>
</evidence>
<feature type="compositionally biased region" description="Basic and acidic residues" evidence="1">
    <location>
        <begin position="1"/>
        <end position="14"/>
    </location>
</feature>
<sequence length="68" mass="7485">MATFAEHRAEEAVHQGRASHASQMAARFSRLVEPDLSQSISQSFYPDVTDSDLKVIADGFNCLRMLGS</sequence>
<organism evidence="2 3">
    <name type="scientific">Vitis rotundifolia</name>
    <name type="common">Muscadine grape</name>
    <dbReference type="NCBI Taxonomy" id="103349"/>
    <lineage>
        <taxon>Eukaryota</taxon>
        <taxon>Viridiplantae</taxon>
        <taxon>Streptophyta</taxon>
        <taxon>Embryophyta</taxon>
        <taxon>Tracheophyta</taxon>
        <taxon>Spermatophyta</taxon>
        <taxon>Magnoliopsida</taxon>
        <taxon>eudicotyledons</taxon>
        <taxon>Gunneridae</taxon>
        <taxon>Pentapetalae</taxon>
        <taxon>rosids</taxon>
        <taxon>Vitales</taxon>
        <taxon>Vitaceae</taxon>
        <taxon>Viteae</taxon>
        <taxon>Vitis</taxon>
    </lineage>
</organism>
<evidence type="ECO:0000256" key="1">
    <source>
        <dbReference type="SAM" id="MobiDB-lite"/>
    </source>
</evidence>
<dbReference type="EMBL" id="JARBHA010000016">
    <property type="protein sequence ID" value="KAJ9678427.1"/>
    <property type="molecule type" value="Genomic_DNA"/>
</dbReference>
<dbReference type="Proteomes" id="UP001168098">
    <property type="component" value="Unassembled WGS sequence"/>
</dbReference>
<protein>
    <submittedName>
        <fullName evidence="2">Uncharacterized protein</fullName>
    </submittedName>
</protein>
<evidence type="ECO:0000313" key="3">
    <source>
        <dbReference type="Proteomes" id="UP001168098"/>
    </source>
</evidence>
<proteinExistence type="predicted"/>
<feature type="region of interest" description="Disordered" evidence="1">
    <location>
        <begin position="1"/>
        <end position="20"/>
    </location>
</feature>
<accession>A0AA39DDN9</accession>
<reference evidence="2 3" key="1">
    <citation type="journal article" date="2023" name="BMC Biotechnol.">
        <title>Vitis rotundifolia cv Carlos genome sequencing.</title>
        <authorList>
            <person name="Huff M."/>
            <person name="Hulse-Kemp A."/>
            <person name="Scheffler B."/>
            <person name="Youngblood R."/>
            <person name="Simpson S."/>
            <person name="Babiker E."/>
            <person name="Staton M."/>
        </authorList>
    </citation>
    <scope>NUCLEOTIDE SEQUENCE [LARGE SCALE GENOMIC DNA]</scope>
    <source>
        <tissue evidence="2">Leaf</tissue>
    </source>
</reference>
<comment type="caution">
    <text evidence="2">The sequence shown here is derived from an EMBL/GenBank/DDBJ whole genome shotgun (WGS) entry which is preliminary data.</text>
</comment>
<name>A0AA39DDN9_VITRO</name>
<dbReference type="AlphaFoldDB" id="A0AA39DDN9"/>
<gene>
    <name evidence="2" type="ORF">PVL29_020569</name>
</gene>
<keyword evidence="3" id="KW-1185">Reference proteome</keyword>